<reference evidence="1" key="2">
    <citation type="submission" date="2025-09" db="UniProtKB">
        <authorList>
            <consortium name="Ensembl"/>
        </authorList>
    </citation>
    <scope>IDENTIFICATION</scope>
</reference>
<dbReference type="PANTHER" id="PTHR31701:SF2">
    <property type="entry name" value="ENDOPLASMIC RETICULUM MEMBRANE-ASSOCIATED RNA DEGRADATION PROTEIN"/>
    <property type="match status" value="1"/>
</dbReference>
<reference evidence="1" key="1">
    <citation type="submission" date="2025-08" db="UniProtKB">
        <authorList>
            <consortium name="Ensembl"/>
        </authorList>
    </citation>
    <scope>IDENTIFICATION</scope>
</reference>
<organism evidence="1 2">
    <name type="scientific">Varanus komodoensis</name>
    <name type="common">Komodo dragon</name>
    <dbReference type="NCBI Taxonomy" id="61221"/>
    <lineage>
        <taxon>Eukaryota</taxon>
        <taxon>Metazoa</taxon>
        <taxon>Chordata</taxon>
        <taxon>Craniata</taxon>
        <taxon>Vertebrata</taxon>
        <taxon>Euteleostomi</taxon>
        <taxon>Lepidosauria</taxon>
        <taxon>Squamata</taxon>
        <taxon>Bifurcata</taxon>
        <taxon>Unidentata</taxon>
        <taxon>Episquamata</taxon>
        <taxon>Toxicofera</taxon>
        <taxon>Anguimorpha</taxon>
        <taxon>Paleoanguimorpha</taxon>
        <taxon>Varanoidea</taxon>
        <taxon>Varanidae</taxon>
        <taxon>Varanus</taxon>
    </lineage>
</organism>
<name>A0A8D2LTC2_VARKO</name>
<protein>
    <submittedName>
        <fullName evidence="1">Uncharacterized protein</fullName>
    </submittedName>
</protein>
<dbReference type="OMA" id="ISCEERD"/>
<dbReference type="AlphaFoldDB" id="A0A8D2LTC2"/>
<keyword evidence="2" id="KW-1185">Reference proteome</keyword>
<dbReference type="InterPro" id="IPR039635">
    <property type="entry name" value="ERMARD"/>
</dbReference>
<evidence type="ECO:0000313" key="1">
    <source>
        <dbReference type="Ensembl" id="ENSVKKP00000026768.1"/>
    </source>
</evidence>
<dbReference type="PANTHER" id="PTHR31701">
    <property type="entry name" value="ENDOPLASMIC RETICULUM MEMBRANE-ASSOCIATED RNA DEGRADATION PROTEIN"/>
    <property type="match status" value="1"/>
</dbReference>
<dbReference type="Proteomes" id="UP000694545">
    <property type="component" value="Unplaced"/>
</dbReference>
<evidence type="ECO:0000313" key="2">
    <source>
        <dbReference type="Proteomes" id="UP000694545"/>
    </source>
</evidence>
<sequence>FQMLLADPVSTCLSSAVHYIVCEAGFEIKSNPGISCIISDSGEVYWRVIIEHVRYEEPGVYQTLDYVESVRSLGPLCESVHLHLQSLNMKQFEDQLMLWFQWTKCPEIFLKMFDAIKSSHATAVALSLMKLTSCLERALGDVFLLLGKDCPFLLRDLLASQELASVFGQSVVSGWM</sequence>
<accession>A0A8D2LTC2</accession>
<dbReference type="Ensembl" id="ENSVKKT00000027424.1">
    <property type="protein sequence ID" value="ENSVKKP00000026768.1"/>
    <property type="gene ID" value="ENSVKKG00000017457.1"/>
</dbReference>
<proteinExistence type="predicted"/>